<gene>
    <name evidence="1" type="ORF">CTI12_AA242510</name>
</gene>
<name>A0A2U1NQI0_ARTAN</name>
<dbReference type="Proteomes" id="UP000245207">
    <property type="component" value="Unassembled WGS sequence"/>
</dbReference>
<comment type="caution">
    <text evidence="1">The sequence shown here is derived from an EMBL/GenBank/DDBJ whole genome shotgun (WGS) entry which is preliminary data.</text>
</comment>
<dbReference type="AlphaFoldDB" id="A0A2U1NQI0"/>
<dbReference type="EMBL" id="PKPP01002366">
    <property type="protein sequence ID" value="PWA75710.1"/>
    <property type="molecule type" value="Genomic_DNA"/>
</dbReference>
<accession>A0A2U1NQI0</accession>
<sequence>MEKQQGRSKKLIKDLCTCKCFYNKANSNKSSRVRWIKFANAVTGTGVKINVEHIEWKHNTIADSLSRLVNLCFAECTGEMKQLAVETLYSVKEVLQSPYVYQKNMKTPAKKS</sequence>
<proteinExistence type="predicted"/>
<evidence type="ECO:0000313" key="1">
    <source>
        <dbReference type="EMBL" id="PWA75710.1"/>
    </source>
</evidence>
<reference evidence="1 2" key="1">
    <citation type="journal article" date="2018" name="Mol. Plant">
        <title>The genome of Artemisia annua provides insight into the evolution of Asteraceae family and artemisinin biosynthesis.</title>
        <authorList>
            <person name="Shen Q."/>
            <person name="Zhang L."/>
            <person name="Liao Z."/>
            <person name="Wang S."/>
            <person name="Yan T."/>
            <person name="Shi P."/>
            <person name="Liu M."/>
            <person name="Fu X."/>
            <person name="Pan Q."/>
            <person name="Wang Y."/>
            <person name="Lv Z."/>
            <person name="Lu X."/>
            <person name="Zhang F."/>
            <person name="Jiang W."/>
            <person name="Ma Y."/>
            <person name="Chen M."/>
            <person name="Hao X."/>
            <person name="Li L."/>
            <person name="Tang Y."/>
            <person name="Lv G."/>
            <person name="Zhou Y."/>
            <person name="Sun X."/>
            <person name="Brodelius P.E."/>
            <person name="Rose J.K.C."/>
            <person name="Tang K."/>
        </authorList>
    </citation>
    <scope>NUCLEOTIDE SEQUENCE [LARGE SCALE GENOMIC DNA]</scope>
    <source>
        <strain evidence="2">cv. Huhao1</strain>
        <tissue evidence="1">Leaf</tissue>
    </source>
</reference>
<evidence type="ECO:0000313" key="2">
    <source>
        <dbReference type="Proteomes" id="UP000245207"/>
    </source>
</evidence>
<organism evidence="1 2">
    <name type="scientific">Artemisia annua</name>
    <name type="common">Sweet wormwood</name>
    <dbReference type="NCBI Taxonomy" id="35608"/>
    <lineage>
        <taxon>Eukaryota</taxon>
        <taxon>Viridiplantae</taxon>
        <taxon>Streptophyta</taxon>
        <taxon>Embryophyta</taxon>
        <taxon>Tracheophyta</taxon>
        <taxon>Spermatophyta</taxon>
        <taxon>Magnoliopsida</taxon>
        <taxon>eudicotyledons</taxon>
        <taxon>Gunneridae</taxon>
        <taxon>Pentapetalae</taxon>
        <taxon>asterids</taxon>
        <taxon>campanulids</taxon>
        <taxon>Asterales</taxon>
        <taxon>Asteraceae</taxon>
        <taxon>Asteroideae</taxon>
        <taxon>Anthemideae</taxon>
        <taxon>Artemisiinae</taxon>
        <taxon>Artemisia</taxon>
    </lineage>
</organism>
<protein>
    <submittedName>
        <fullName evidence="1">ORF3</fullName>
    </submittedName>
</protein>
<keyword evidence="2" id="KW-1185">Reference proteome</keyword>